<dbReference type="PANTHER" id="PTHR46599:SF3">
    <property type="entry name" value="PIGGYBAC TRANSPOSABLE ELEMENT-DERIVED PROTEIN 4"/>
    <property type="match status" value="1"/>
</dbReference>
<dbReference type="EMBL" id="CACVKT020004165">
    <property type="protein sequence ID" value="CAC5388466.1"/>
    <property type="molecule type" value="Genomic_DNA"/>
</dbReference>
<organism evidence="3 4">
    <name type="scientific">Mytilus coruscus</name>
    <name type="common">Sea mussel</name>
    <dbReference type="NCBI Taxonomy" id="42192"/>
    <lineage>
        <taxon>Eukaryota</taxon>
        <taxon>Metazoa</taxon>
        <taxon>Spiralia</taxon>
        <taxon>Lophotrochozoa</taxon>
        <taxon>Mollusca</taxon>
        <taxon>Bivalvia</taxon>
        <taxon>Autobranchia</taxon>
        <taxon>Pteriomorphia</taxon>
        <taxon>Mytilida</taxon>
        <taxon>Mytiloidea</taxon>
        <taxon>Mytilidae</taxon>
        <taxon>Mytilinae</taxon>
        <taxon>Mytilus</taxon>
    </lineage>
</organism>
<dbReference type="Pfam" id="PF13843">
    <property type="entry name" value="DDE_Tnp_1_7"/>
    <property type="match status" value="1"/>
</dbReference>
<gene>
    <name evidence="3" type="ORF">MCOR_23726</name>
</gene>
<feature type="compositionally biased region" description="Acidic residues" evidence="1">
    <location>
        <begin position="29"/>
        <end position="41"/>
    </location>
</feature>
<protein>
    <recommendedName>
        <fullName evidence="2">PiggyBac transposable element-derived protein domain-containing protein</fullName>
    </recommendedName>
</protein>
<dbReference type="PANTHER" id="PTHR46599">
    <property type="entry name" value="PIGGYBAC TRANSPOSABLE ELEMENT-DERIVED PROTEIN 4"/>
    <property type="match status" value="1"/>
</dbReference>
<feature type="domain" description="PiggyBac transposable element-derived protein" evidence="2">
    <location>
        <begin position="58"/>
        <end position="273"/>
    </location>
</feature>
<dbReference type="AlphaFoldDB" id="A0A6J8BYK4"/>
<keyword evidence="4" id="KW-1185">Reference proteome</keyword>
<accession>A0A6J8BYK4</accession>
<feature type="compositionally biased region" description="Basic and acidic residues" evidence="1">
    <location>
        <begin position="42"/>
        <end position="51"/>
    </location>
</feature>
<sequence>MSSDESDVEFEGFSETDVTNVEQEGIGDNIEEDYNESDNENEGEREVNVDERGDGAVEIKAFLTYQMGISRKPSTKLYWSTDLIMVIFSSTMTRDRYTSTQILRYLHFSDHVNEPRQGEQNFNPLYKIKPFVNQLNNKFGLEYVPKRNVTIDECMVPFKGRSLLKQYIPSKPHKWGVKVWMLAESDNSYIQYIDVYPGRTVRTEGSLGSSVVKNCIEGANIAGQGNDVYTDIFFTSPNLYLELLENYETAACGTVRTSRAGLPKDIMCKKPKKS</sequence>
<name>A0A6J8BYK4_MYTCO</name>
<feature type="compositionally biased region" description="Acidic residues" evidence="1">
    <location>
        <begin position="1"/>
        <end position="14"/>
    </location>
</feature>
<evidence type="ECO:0000313" key="3">
    <source>
        <dbReference type="EMBL" id="CAC5388466.1"/>
    </source>
</evidence>
<proteinExistence type="predicted"/>
<evidence type="ECO:0000259" key="2">
    <source>
        <dbReference type="Pfam" id="PF13843"/>
    </source>
</evidence>
<dbReference type="Proteomes" id="UP000507470">
    <property type="component" value="Unassembled WGS sequence"/>
</dbReference>
<dbReference type="InterPro" id="IPR029526">
    <property type="entry name" value="PGBD"/>
</dbReference>
<evidence type="ECO:0000313" key="4">
    <source>
        <dbReference type="Proteomes" id="UP000507470"/>
    </source>
</evidence>
<feature type="region of interest" description="Disordered" evidence="1">
    <location>
        <begin position="1"/>
        <end position="51"/>
    </location>
</feature>
<reference evidence="3 4" key="1">
    <citation type="submission" date="2020-06" db="EMBL/GenBank/DDBJ databases">
        <authorList>
            <person name="Li R."/>
            <person name="Bekaert M."/>
        </authorList>
    </citation>
    <scope>NUCLEOTIDE SEQUENCE [LARGE SCALE GENOMIC DNA]</scope>
    <source>
        <strain evidence="4">wild</strain>
    </source>
</reference>
<evidence type="ECO:0000256" key="1">
    <source>
        <dbReference type="SAM" id="MobiDB-lite"/>
    </source>
</evidence>
<dbReference type="OrthoDB" id="6370142at2759"/>